<reference evidence="10" key="1">
    <citation type="submission" date="2016-06" db="EMBL/GenBank/DDBJ databases">
        <title>First high quality genome sequence of Plasmodium coatneyi using continuous long reads from single molecule, real-time sequencing.</title>
        <authorList>
            <person name="Chien J.-T."/>
            <person name="Pakala S.B."/>
            <person name="Geraldo J.A."/>
            <person name="Lapp S.A."/>
            <person name="Barnwell J.W."/>
            <person name="Kissinger J.C."/>
            <person name="Galinski M.R."/>
            <person name="Humphrey J.C."/>
        </authorList>
    </citation>
    <scope>NUCLEOTIDE SEQUENCE [LARGE SCALE GENOMIC DNA]</scope>
    <source>
        <strain evidence="10">Hackeri</strain>
    </source>
</reference>
<dbReference type="GO" id="GO:0030008">
    <property type="term" value="C:TRAPP complex"/>
    <property type="evidence" value="ECO:0007669"/>
    <property type="project" value="UniProtKB-UniRule"/>
</dbReference>
<gene>
    <name evidence="9" type="ORF">PCOAH_00020360</name>
</gene>
<evidence type="ECO:0000256" key="6">
    <source>
        <dbReference type="ARBA" id="ARBA00038179"/>
    </source>
</evidence>
<evidence type="ECO:0000256" key="8">
    <source>
        <dbReference type="SAM" id="Phobius"/>
    </source>
</evidence>
<keyword evidence="8" id="KW-0472">Membrane</keyword>
<dbReference type="Gene3D" id="3.30.450.70">
    <property type="match status" value="1"/>
</dbReference>
<dbReference type="GO" id="GO:0005794">
    <property type="term" value="C:Golgi apparatus"/>
    <property type="evidence" value="ECO:0007669"/>
    <property type="project" value="UniProtKB-SubCell"/>
</dbReference>
<evidence type="ECO:0000256" key="3">
    <source>
        <dbReference type="ARBA" id="ARBA00022824"/>
    </source>
</evidence>
<comment type="subunit">
    <text evidence="7">Part of the multisubunit transport protein particle (TRAPP) complex.</text>
</comment>
<dbReference type="Pfam" id="PF04099">
    <property type="entry name" value="Sybindin"/>
    <property type="match status" value="1"/>
</dbReference>
<dbReference type="SMART" id="SM01399">
    <property type="entry name" value="Sybindin"/>
    <property type="match status" value="1"/>
</dbReference>
<dbReference type="PANTHER" id="PTHR23249:SF15">
    <property type="entry name" value="TRAFFICKING PROTEIN PARTICLE COMPLEX SUBUNIT 4"/>
    <property type="match status" value="1"/>
</dbReference>
<dbReference type="VEuPathDB" id="PlasmoDB:PCOAH_00020360"/>
<dbReference type="InterPro" id="IPR011012">
    <property type="entry name" value="Longin-like_dom_sf"/>
</dbReference>
<dbReference type="Proteomes" id="UP000092716">
    <property type="component" value="Chromosome 8"/>
</dbReference>
<evidence type="ECO:0000256" key="5">
    <source>
        <dbReference type="ARBA" id="ARBA00023034"/>
    </source>
</evidence>
<dbReference type="KEGG" id="pcot:PCOAH_00020360"/>
<dbReference type="CDD" id="cd14856">
    <property type="entry name" value="TRAPPC4_synbindin"/>
    <property type="match status" value="1"/>
</dbReference>
<feature type="transmembrane region" description="Helical" evidence="8">
    <location>
        <begin position="192"/>
        <end position="210"/>
    </location>
</feature>
<keyword evidence="8" id="KW-0812">Transmembrane</keyword>
<dbReference type="GO" id="GO:0006888">
    <property type="term" value="P:endoplasmic reticulum to Golgi vesicle-mediated transport"/>
    <property type="evidence" value="ECO:0007669"/>
    <property type="project" value="UniProtKB-UniRule"/>
</dbReference>
<dbReference type="RefSeq" id="XP_019914635.1">
    <property type="nucleotide sequence ID" value="XM_020058845.1"/>
</dbReference>
<dbReference type="SUPFAM" id="SSF64356">
    <property type="entry name" value="SNARE-like"/>
    <property type="match status" value="1"/>
</dbReference>
<accession>A0A1B1DYY0</accession>
<evidence type="ECO:0000256" key="7">
    <source>
        <dbReference type="RuleBase" id="RU366065"/>
    </source>
</evidence>
<dbReference type="EMBL" id="CP016246">
    <property type="protein sequence ID" value="ANQ07940.1"/>
    <property type="molecule type" value="Genomic_DNA"/>
</dbReference>
<dbReference type="AlphaFoldDB" id="A0A1B1DYY0"/>
<feature type="transmembrane region" description="Helical" evidence="8">
    <location>
        <begin position="149"/>
        <end position="172"/>
    </location>
</feature>
<dbReference type="InterPro" id="IPR007233">
    <property type="entry name" value="TRAPPC"/>
</dbReference>
<evidence type="ECO:0000256" key="1">
    <source>
        <dbReference type="ARBA" id="ARBA00004555"/>
    </source>
</evidence>
<protein>
    <recommendedName>
        <fullName evidence="7">Trafficking protein particle complex subunit</fullName>
    </recommendedName>
</protein>
<evidence type="ECO:0000313" key="9">
    <source>
        <dbReference type="EMBL" id="ANQ07940.1"/>
    </source>
</evidence>
<dbReference type="PANTHER" id="PTHR23249">
    <property type="entry name" value="TRAFFICKING PROTEIN PARTICLE COMPLEX SUBUNIT"/>
    <property type="match status" value="1"/>
</dbReference>
<name>A0A1B1DYY0_9APIC</name>
<dbReference type="GeneID" id="30908762"/>
<dbReference type="OrthoDB" id="246406at2759"/>
<keyword evidence="5 7" id="KW-0333">Golgi apparatus</keyword>
<comment type="subcellular location">
    <subcellularLocation>
        <location evidence="7">Endoplasmic reticulum</location>
    </subcellularLocation>
    <subcellularLocation>
        <location evidence="7">Golgi apparatus</location>
        <location evidence="7">cis-Golgi network</location>
    </subcellularLocation>
    <subcellularLocation>
        <location evidence="1">Golgi apparatus</location>
    </subcellularLocation>
</comment>
<proteinExistence type="inferred from homology"/>
<keyword evidence="2 7" id="KW-0813">Transport</keyword>
<organism evidence="9 10">
    <name type="scientific">Plasmodium coatneyi</name>
    <dbReference type="NCBI Taxonomy" id="208452"/>
    <lineage>
        <taxon>Eukaryota</taxon>
        <taxon>Sar</taxon>
        <taxon>Alveolata</taxon>
        <taxon>Apicomplexa</taxon>
        <taxon>Aconoidasida</taxon>
        <taxon>Haemosporida</taxon>
        <taxon>Plasmodiidae</taxon>
        <taxon>Plasmodium</taxon>
    </lineage>
</organism>
<keyword evidence="8" id="KW-1133">Transmembrane helix</keyword>
<keyword evidence="10" id="KW-1185">Reference proteome</keyword>
<keyword evidence="4 7" id="KW-0931">ER-Golgi transport</keyword>
<keyword evidence="3 7" id="KW-0256">Endoplasmic reticulum</keyword>
<dbReference type="GO" id="GO:0005783">
    <property type="term" value="C:endoplasmic reticulum"/>
    <property type="evidence" value="ECO:0007669"/>
    <property type="project" value="UniProtKB-SubCell"/>
</dbReference>
<comment type="similarity">
    <text evidence="6">Belongs to the TRAPP small subunits family. TRAPPC4 subfamily.</text>
</comment>
<evidence type="ECO:0000256" key="2">
    <source>
        <dbReference type="ARBA" id="ARBA00022448"/>
    </source>
</evidence>
<evidence type="ECO:0000313" key="10">
    <source>
        <dbReference type="Proteomes" id="UP000092716"/>
    </source>
</evidence>
<evidence type="ECO:0000256" key="4">
    <source>
        <dbReference type="ARBA" id="ARBA00022892"/>
    </source>
</evidence>
<sequence>MYSLYVNNQHGTLVYEKHFSDEIKLNSNEEIRLASMLHGISTISEKINVHTSPLNESKRNIFKSLEKKGIETIEGDGFKIQCYDTLTGIKIFIVHKDDLNIEANTYLKRVHELYSDIILKNPFYDIDMPIRSAVFNEQVEKLFAAKMNLLLNVLILIDAASVTFLSVTFLMINLNEESLELSKAHRENGKKALVVAILLYAVFLVLLFTYKAYKNKRKLYNNFFMKKRNAPRYVQLASTYFSGADEYEQYELSKI</sequence>